<dbReference type="GO" id="GO:0016740">
    <property type="term" value="F:transferase activity"/>
    <property type="evidence" value="ECO:0007669"/>
    <property type="project" value="UniProtKB-KW"/>
</dbReference>
<dbReference type="PANTHER" id="PTHR11808">
    <property type="entry name" value="TRANS-SULFURATION ENZYME FAMILY MEMBER"/>
    <property type="match status" value="1"/>
</dbReference>
<comment type="cofactor">
    <cofactor evidence="1 3">
        <name>pyridoxal 5'-phosphate</name>
        <dbReference type="ChEBI" id="CHEBI:597326"/>
    </cofactor>
</comment>
<name>A0ABS8Z9U2_9PSEU</name>
<evidence type="ECO:0000256" key="1">
    <source>
        <dbReference type="ARBA" id="ARBA00001933"/>
    </source>
</evidence>
<dbReference type="InterPro" id="IPR000277">
    <property type="entry name" value="Cys/Met-Metab_PyrdxlP-dep_enz"/>
</dbReference>
<dbReference type="RefSeq" id="WP_233726090.1">
    <property type="nucleotide sequence ID" value="NZ_JAJVCN010000001.1"/>
</dbReference>
<dbReference type="InterPro" id="IPR015424">
    <property type="entry name" value="PyrdxlP-dep_Trfase"/>
</dbReference>
<accession>A0ABS8Z9U2</accession>
<proteinExistence type="inferred from homology"/>
<dbReference type="PANTHER" id="PTHR11808:SF80">
    <property type="entry name" value="CYSTATHIONINE GAMMA-LYASE"/>
    <property type="match status" value="1"/>
</dbReference>
<evidence type="ECO:0000313" key="5">
    <source>
        <dbReference type="Proteomes" id="UP001521150"/>
    </source>
</evidence>
<comment type="similarity">
    <text evidence="3">Belongs to the trans-sulfuration enzymes family.</text>
</comment>
<evidence type="ECO:0000313" key="4">
    <source>
        <dbReference type="EMBL" id="MCE7004595.1"/>
    </source>
</evidence>
<keyword evidence="5" id="KW-1185">Reference proteome</keyword>
<organism evidence="4 5">
    <name type="scientific">Kibdelosporangium philippinense</name>
    <dbReference type="NCBI Taxonomy" id="211113"/>
    <lineage>
        <taxon>Bacteria</taxon>
        <taxon>Bacillati</taxon>
        <taxon>Actinomycetota</taxon>
        <taxon>Actinomycetes</taxon>
        <taxon>Pseudonocardiales</taxon>
        <taxon>Pseudonocardiaceae</taxon>
        <taxon>Kibdelosporangium</taxon>
    </lineage>
</organism>
<evidence type="ECO:0000256" key="2">
    <source>
        <dbReference type="ARBA" id="ARBA00022898"/>
    </source>
</evidence>
<dbReference type="Gene3D" id="3.90.1150.10">
    <property type="entry name" value="Aspartate Aminotransferase, domain 1"/>
    <property type="match status" value="1"/>
</dbReference>
<evidence type="ECO:0000256" key="3">
    <source>
        <dbReference type="RuleBase" id="RU362118"/>
    </source>
</evidence>
<dbReference type="Pfam" id="PF01053">
    <property type="entry name" value="Cys_Met_Meta_PP"/>
    <property type="match status" value="1"/>
</dbReference>
<keyword evidence="4" id="KW-0808">Transferase</keyword>
<sequence>MHWSWWTTPSPPRSTRTHCGAESLVTQPITTTHHGLDPADRACRGIADSMVRVSVGLEDAEDLIADLAQALNV</sequence>
<dbReference type="SUPFAM" id="SSF53383">
    <property type="entry name" value="PLP-dependent transferases"/>
    <property type="match status" value="1"/>
</dbReference>
<protein>
    <submittedName>
        <fullName evidence="4">PLP-dependent transferase</fullName>
    </submittedName>
</protein>
<dbReference type="Proteomes" id="UP001521150">
    <property type="component" value="Unassembled WGS sequence"/>
</dbReference>
<dbReference type="InterPro" id="IPR015422">
    <property type="entry name" value="PyrdxlP-dep_Trfase_small"/>
</dbReference>
<dbReference type="EMBL" id="JAJVCN010000001">
    <property type="protein sequence ID" value="MCE7004595.1"/>
    <property type="molecule type" value="Genomic_DNA"/>
</dbReference>
<comment type="caution">
    <text evidence="4">The sequence shown here is derived from an EMBL/GenBank/DDBJ whole genome shotgun (WGS) entry which is preliminary data.</text>
</comment>
<reference evidence="4 5" key="1">
    <citation type="submission" date="2021-12" db="EMBL/GenBank/DDBJ databases">
        <title>Genome sequence of Kibdelosporangium philippinense ATCC 49844.</title>
        <authorList>
            <person name="Fedorov E.A."/>
            <person name="Omeragic M."/>
            <person name="Shalygina K.F."/>
            <person name="Maclea K.S."/>
        </authorList>
    </citation>
    <scope>NUCLEOTIDE SEQUENCE [LARGE SCALE GENOMIC DNA]</scope>
    <source>
        <strain evidence="4 5">ATCC 49844</strain>
    </source>
</reference>
<gene>
    <name evidence="4" type="ORF">LWC34_17440</name>
</gene>
<keyword evidence="2 3" id="KW-0663">Pyridoxal phosphate</keyword>